<evidence type="ECO:0000256" key="2">
    <source>
        <dbReference type="ARBA" id="ARBA00022475"/>
    </source>
</evidence>
<dbReference type="EC" id="3.6.3.29" evidence="7"/>
<dbReference type="PANTHER" id="PTHR42781:SF4">
    <property type="entry name" value="SPERMIDINE_PUTRESCINE IMPORT ATP-BINDING PROTEIN POTA"/>
    <property type="match status" value="1"/>
</dbReference>
<dbReference type="RefSeq" id="WP_035999427.1">
    <property type="nucleotide sequence ID" value="NZ_CP012747.1"/>
</dbReference>
<dbReference type="Pfam" id="PF00005">
    <property type="entry name" value="ABC_tran"/>
    <property type="match status" value="1"/>
</dbReference>
<dbReference type="KEGG" id="bcai:K788_0001001"/>
<sequence length="240" mass="26609">MPLTVDIRKTLRTAERQFTLDVSFTASAQRMVLFGPSGAGKSLTLQAIAGLLRPDEGQIVLHGDPLFDSTRGIDQKPQARRLAYLFQDYALFPHLNVRQNIGFGMHTGWLNPGRRFSHPQIDYWLDALDLKTVAGHHPAQLSGGQKQRVALARALVAQPRLLLLDEPFSALDHALRARMRRELSDLQTRLDIPMLLITHDPDDVAAFGDQVVQVYDGSVRDNAPFAGYPRTVSSQTAPPG</sequence>
<evidence type="ECO:0000256" key="4">
    <source>
        <dbReference type="ARBA" id="ARBA00022741"/>
    </source>
</evidence>
<dbReference type="AlphaFoldDB" id="A0A0P0RGS7"/>
<dbReference type="InterPro" id="IPR027417">
    <property type="entry name" value="P-loop_NTPase"/>
</dbReference>
<dbReference type="EMBL" id="CP012747">
    <property type="protein sequence ID" value="ALL67883.1"/>
    <property type="molecule type" value="Genomic_DNA"/>
</dbReference>
<keyword evidence="4" id="KW-0547">Nucleotide-binding</keyword>
<dbReference type="Gene3D" id="3.40.50.300">
    <property type="entry name" value="P-loop containing nucleotide triphosphate hydrolases"/>
    <property type="match status" value="1"/>
</dbReference>
<keyword evidence="3" id="KW-0472">Membrane</keyword>
<keyword evidence="5 7" id="KW-0067">ATP-binding</keyword>
<name>A0A0P0RGS7_9BURK</name>
<dbReference type="InterPro" id="IPR003593">
    <property type="entry name" value="AAA+_ATPase"/>
</dbReference>
<evidence type="ECO:0000256" key="3">
    <source>
        <dbReference type="ARBA" id="ARBA00022519"/>
    </source>
</evidence>
<dbReference type="InterPro" id="IPR017871">
    <property type="entry name" value="ABC_transporter-like_CS"/>
</dbReference>
<protein>
    <submittedName>
        <fullName evidence="7">Molybdenum transport ATP-binding protein ModC</fullName>
        <ecNumber evidence="7">3.6.3.29</ecNumber>
    </submittedName>
</protein>
<keyword evidence="3" id="KW-0997">Cell inner membrane</keyword>
<organism evidence="7 8">
    <name type="scientific">Paraburkholderia caribensis MBA4</name>
    <dbReference type="NCBI Taxonomy" id="1323664"/>
    <lineage>
        <taxon>Bacteria</taxon>
        <taxon>Pseudomonadati</taxon>
        <taxon>Pseudomonadota</taxon>
        <taxon>Betaproteobacteria</taxon>
        <taxon>Burkholderiales</taxon>
        <taxon>Burkholderiaceae</taxon>
        <taxon>Paraburkholderia</taxon>
    </lineage>
</organism>
<accession>A0A0P0RGS7</accession>
<reference evidence="7 8" key="1">
    <citation type="journal article" date="2014" name="Genome Announc.">
        <title>Draft Genome Sequence of the Haloacid-Degrading Burkholderia caribensis Strain MBA4.</title>
        <authorList>
            <person name="Pan Y."/>
            <person name="Kong K.F."/>
            <person name="Tsang J.S."/>
        </authorList>
    </citation>
    <scope>NUCLEOTIDE SEQUENCE [LARGE SCALE GENOMIC DNA]</scope>
    <source>
        <strain evidence="7 8">MBA4</strain>
    </source>
</reference>
<evidence type="ECO:0000256" key="1">
    <source>
        <dbReference type="ARBA" id="ARBA00022448"/>
    </source>
</evidence>
<keyword evidence="7" id="KW-0378">Hydrolase</keyword>
<dbReference type="Proteomes" id="UP000019146">
    <property type="component" value="Chromosome 2"/>
</dbReference>
<dbReference type="GO" id="GO:0016887">
    <property type="term" value="F:ATP hydrolysis activity"/>
    <property type="evidence" value="ECO:0007669"/>
    <property type="project" value="InterPro"/>
</dbReference>
<dbReference type="PROSITE" id="PS00211">
    <property type="entry name" value="ABC_TRANSPORTER_1"/>
    <property type="match status" value="1"/>
</dbReference>
<evidence type="ECO:0000259" key="6">
    <source>
        <dbReference type="PROSITE" id="PS50893"/>
    </source>
</evidence>
<gene>
    <name evidence="7" type="ORF">K788_0001001</name>
</gene>
<evidence type="ECO:0000256" key="5">
    <source>
        <dbReference type="ARBA" id="ARBA00022840"/>
    </source>
</evidence>
<dbReference type="PANTHER" id="PTHR42781">
    <property type="entry name" value="SPERMIDINE/PUTRESCINE IMPORT ATP-BINDING PROTEIN POTA"/>
    <property type="match status" value="1"/>
</dbReference>
<dbReference type="PROSITE" id="PS50893">
    <property type="entry name" value="ABC_TRANSPORTER_2"/>
    <property type="match status" value="1"/>
</dbReference>
<dbReference type="GO" id="GO:0005524">
    <property type="term" value="F:ATP binding"/>
    <property type="evidence" value="ECO:0007669"/>
    <property type="project" value="UniProtKB-KW"/>
</dbReference>
<dbReference type="InterPro" id="IPR050093">
    <property type="entry name" value="ABC_SmlMolc_Importer"/>
</dbReference>
<keyword evidence="2" id="KW-1003">Cell membrane</keyword>
<dbReference type="SMART" id="SM00382">
    <property type="entry name" value="AAA"/>
    <property type="match status" value="1"/>
</dbReference>
<dbReference type="SUPFAM" id="SSF52540">
    <property type="entry name" value="P-loop containing nucleoside triphosphate hydrolases"/>
    <property type="match status" value="1"/>
</dbReference>
<evidence type="ECO:0000313" key="7">
    <source>
        <dbReference type="EMBL" id="ALL67883.1"/>
    </source>
</evidence>
<feature type="domain" description="ABC transporter" evidence="6">
    <location>
        <begin position="2"/>
        <end position="240"/>
    </location>
</feature>
<keyword evidence="1" id="KW-0813">Transport</keyword>
<dbReference type="InterPro" id="IPR003439">
    <property type="entry name" value="ABC_transporter-like_ATP-bd"/>
</dbReference>
<dbReference type="GeneID" id="69971661"/>
<evidence type="ECO:0000313" key="8">
    <source>
        <dbReference type="Proteomes" id="UP000019146"/>
    </source>
</evidence>
<proteinExistence type="predicted"/>